<proteinExistence type="predicted"/>
<evidence type="ECO:0008006" key="3">
    <source>
        <dbReference type="Google" id="ProtNLM"/>
    </source>
</evidence>
<dbReference type="SUPFAM" id="SSF48452">
    <property type="entry name" value="TPR-like"/>
    <property type="match status" value="1"/>
</dbReference>
<evidence type="ECO:0000313" key="2">
    <source>
        <dbReference type="Proteomes" id="UP000319941"/>
    </source>
</evidence>
<dbReference type="OrthoDB" id="5741861at2"/>
<comment type="caution">
    <text evidence="1">The sequence shown here is derived from an EMBL/GenBank/DDBJ whole genome shotgun (WGS) entry which is preliminary data.</text>
</comment>
<dbReference type="STRING" id="553385.GCA_000591415_03593"/>
<dbReference type="InterPro" id="IPR011990">
    <property type="entry name" value="TPR-like_helical_dom_sf"/>
</dbReference>
<accession>A0A558HLK3</accession>
<dbReference type="RefSeq" id="WP_024953326.1">
    <property type="nucleotide sequence ID" value="NZ_CAWOWR010000116.1"/>
</dbReference>
<dbReference type="Gene3D" id="1.25.40.10">
    <property type="entry name" value="Tetratricopeptide repeat domain"/>
    <property type="match status" value="1"/>
</dbReference>
<gene>
    <name evidence="1" type="ORF">FQP86_09395</name>
</gene>
<keyword evidence="2" id="KW-1185">Reference proteome</keyword>
<dbReference type="Proteomes" id="UP000319941">
    <property type="component" value="Unassembled WGS sequence"/>
</dbReference>
<name>A0A558HLK3_9GAMM</name>
<sequence length="134" mass="15099">MDQWKFETTAGNALFDKGQYHIAEHHYLSACLRADTLLEPWKDPEGAVVALVVSYQNLADLYRAQGHHQQALEALQTVHARLSHALALPDLSYERQQALLRGSGQARLDIMNTVQWLGVSTQRVSQARNTKADY</sequence>
<evidence type="ECO:0000313" key="1">
    <source>
        <dbReference type="EMBL" id="TVU70024.1"/>
    </source>
</evidence>
<organism evidence="1 2">
    <name type="scientific">Cobetia crustatorum</name>
    <dbReference type="NCBI Taxonomy" id="553385"/>
    <lineage>
        <taxon>Bacteria</taxon>
        <taxon>Pseudomonadati</taxon>
        <taxon>Pseudomonadota</taxon>
        <taxon>Gammaproteobacteria</taxon>
        <taxon>Oceanospirillales</taxon>
        <taxon>Halomonadaceae</taxon>
        <taxon>Cobetia</taxon>
    </lineage>
</organism>
<protein>
    <recommendedName>
        <fullName evidence="3">Tetratricopeptide repeat protein</fullName>
    </recommendedName>
</protein>
<dbReference type="AlphaFoldDB" id="A0A558HLK3"/>
<reference evidence="1 2" key="1">
    <citation type="submission" date="2019-07" db="EMBL/GenBank/DDBJ databases">
        <title>Diversity of Bacteria from Kongsfjorden, Arctic.</title>
        <authorList>
            <person name="Yu Y."/>
        </authorList>
    </citation>
    <scope>NUCLEOTIDE SEQUENCE [LARGE SCALE GENOMIC DNA]</scope>
    <source>
        <strain evidence="1 2">SM1923</strain>
    </source>
</reference>
<dbReference type="EMBL" id="VNFH01000006">
    <property type="protein sequence ID" value="TVU70024.1"/>
    <property type="molecule type" value="Genomic_DNA"/>
</dbReference>